<keyword evidence="3" id="KW-0813">Transport</keyword>
<dbReference type="GO" id="GO:0015165">
    <property type="term" value="F:pyrimidine nucleotide-sugar transmembrane transporter activity"/>
    <property type="evidence" value="ECO:0007669"/>
    <property type="project" value="InterPro"/>
</dbReference>
<dbReference type="InterPro" id="IPR007271">
    <property type="entry name" value="Nuc_sug_transpt"/>
</dbReference>
<dbReference type="InterPro" id="IPR037185">
    <property type="entry name" value="EmrE-like"/>
</dbReference>
<dbReference type="NCBIfam" id="TIGR00803">
    <property type="entry name" value="nst"/>
    <property type="match status" value="1"/>
</dbReference>
<dbReference type="Gene3D" id="1.10.3730.20">
    <property type="match status" value="1"/>
</dbReference>
<protein>
    <recommendedName>
        <fullName evidence="10">UDP-N-acetylglucosamine transporter</fullName>
    </recommendedName>
</protein>
<reference evidence="8 9" key="1">
    <citation type="submission" date="2024-04" db="EMBL/GenBank/DDBJ databases">
        <authorList>
            <consortium name="Genoscope - CEA"/>
            <person name="William W."/>
        </authorList>
    </citation>
    <scope>NUCLEOTIDE SEQUENCE [LARGE SCALE GENOMIC DNA]</scope>
</reference>
<evidence type="ECO:0000256" key="5">
    <source>
        <dbReference type="ARBA" id="ARBA00022989"/>
    </source>
</evidence>
<keyword evidence="3" id="KW-0762">Sugar transport</keyword>
<feature type="transmembrane region" description="Helical" evidence="7">
    <location>
        <begin position="328"/>
        <end position="347"/>
    </location>
</feature>
<evidence type="ECO:0000256" key="1">
    <source>
        <dbReference type="ARBA" id="ARBA00004141"/>
    </source>
</evidence>
<name>A0AAV2HSN3_LYMST</name>
<comment type="subcellular location">
    <subcellularLocation>
        <location evidence="1">Membrane</location>
        <topology evidence="1">Multi-pass membrane protein</topology>
    </subcellularLocation>
</comment>
<comment type="caution">
    <text evidence="8">The sequence shown here is derived from an EMBL/GenBank/DDBJ whole genome shotgun (WGS) entry which is preliminary data.</text>
</comment>
<keyword evidence="4 7" id="KW-0812">Transmembrane</keyword>
<feature type="transmembrane region" description="Helical" evidence="7">
    <location>
        <begin position="354"/>
        <end position="372"/>
    </location>
</feature>
<feature type="transmembrane region" description="Helical" evidence="7">
    <location>
        <begin position="378"/>
        <end position="400"/>
    </location>
</feature>
<keyword evidence="5 7" id="KW-1133">Transmembrane helix</keyword>
<evidence type="ECO:0000313" key="9">
    <source>
        <dbReference type="Proteomes" id="UP001497497"/>
    </source>
</evidence>
<evidence type="ECO:0000256" key="3">
    <source>
        <dbReference type="ARBA" id="ARBA00022597"/>
    </source>
</evidence>
<evidence type="ECO:0000313" key="8">
    <source>
        <dbReference type="EMBL" id="CAL1535569.1"/>
    </source>
</evidence>
<dbReference type="GO" id="GO:0000139">
    <property type="term" value="C:Golgi membrane"/>
    <property type="evidence" value="ECO:0007669"/>
    <property type="project" value="InterPro"/>
</dbReference>
<evidence type="ECO:0000256" key="7">
    <source>
        <dbReference type="SAM" id="Phobius"/>
    </source>
</evidence>
<evidence type="ECO:0000256" key="2">
    <source>
        <dbReference type="ARBA" id="ARBA00009976"/>
    </source>
</evidence>
<evidence type="ECO:0000256" key="4">
    <source>
        <dbReference type="ARBA" id="ARBA00022692"/>
    </source>
</evidence>
<feature type="transmembrane region" description="Helical" evidence="7">
    <location>
        <begin position="295"/>
        <end position="312"/>
    </location>
</feature>
<comment type="similarity">
    <text evidence="2">Belongs to the nucleotide-sugar transporter family. SLC35A subfamily.</text>
</comment>
<accession>A0AAV2HSN3</accession>
<gene>
    <name evidence="8" type="ORF">GSLYS_00009529001</name>
</gene>
<dbReference type="AlphaFoldDB" id="A0AAV2HSN3"/>
<keyword evidence="6 7" id="KW-0472">Membrane</keyword>
<dbReference type="Pfam" id="PF04142">
    <property type="entry name" value="Nuc_sug_transp"/>
    <property type="match status" value="1"/>
</dbReference>
<evidence type="ECO:0000256" key="6">
    <source>
        <dbReference type="ARBA" id="ARBA00023136"/>
    </source>
</evidence>
<dbReference type="Proteomes" id="UP001497497">
    <property type="component" value="Unassembled WGS sequence"/>
</dbReference>
<proteinExistence type="inferred from homology"/>
<keyword evidence="9" id="KW-1185">Reference proteome</keyword>
<sequence>MMGVGDKFIGYTFRPDDTSLPNSHRYGSVSHTALNFYNLKKSLPNGHVRTLQPWKAASCLPKLSSIVYIRLLLWTSMRKLYTMERPKLYSLLGMVIQSSLLALTTRYSRTEHIEGLRYVSSTAVATSEVIKVIICLLIMALTARKTLLAQLLSLTNTRDVIKSCVPAILYTVQNNLQFVAMSYLDAATFQVTYQLKILTTAVFSVCFLRRQLDAVHWAALFMLTAGVVLVQFPKSVHCATNGDKTCDVSEAGAHSVLTGVMSVFAMCVSSGFAGVYTEKILKSTNTVDSMWAKNVQLATVSVLVSLMFVFINDGETVMTSGFFQGYDIVTWVVVFQQAVLGLVISLVMKYADNILKGFASSIAILFTTVISALVLQDLQLTCSFLLGAVVVTSSALLYSVDRSVDPLASESV</sequence>
<organism evidence="8 9">
    <name type="scientific">Lymnaea stagnalis</name>
    <name type="common">Great pond snail</name>
    <name type="synonym">Helix stagnalis</name>
    <dbReference type="NCBI Taxonomy" id="6523"/>
    <lineage>
        <taxon>Eukaryota</taxon>
        <taxon>Metazoa</taxon>
        <taxon>Spiralia</taxon>
        <taxon>Lophotrochozoa</taxon>
        <taxon>Mollusca</taxon>
        <taxon>Gastropoda</taxon>
        <taxon>Heterobranchia</taxon>
        <taxon>Euthyneura</taxon>
        <taxon>Panpulmonata</taxon>
        <taxon>Hygrophila</taxon>
        <taxon>Lymnaeoidea</taxon>
        <taxon>Lymnaeidae</taxon>
        <taxon>Lymnaea</taxon>
    </lineage>
</organism>
<dbReference type="EMBL" id="CAXITT010000205">
    <property type="protein sequence ID" value="CAL1535569.1"/>
    <property type="molecule type" value="Genomic_DNA"/>
</dbReference>
<dbReference type="PANTHER" id="PTHR10231">
    <property type="entry name" value="NUCLEOTIDE-SUGAR TRANSMEMBRANE TRANSPORTER"/>
    <property type="match status" value="1"/>
</dbReference>
<feature type="transmembrane region" description="Helical" evidence="7">
    <location>
        <begin position="214"/>
        <end position="232"/>
    </location>
</feature>
<dbReference type="SUPFAM" id="SSF103481">
    <property type="entry name" value="Multidrug resistance efflux transporter EmrE"/>
    <property type="match status" value="1"/>
</dbReference>
<feature type="transmembrane region" description="Helical" evidence="7">
    <location>
        <begin position="252"/>
        <end position="275"/>
    </location>
</feature>
<evidence type="ECO:0008006" key="10">
    <source>
        <dbReference type="Google" id="ProtNLM"/>
    </source>
</evidence>